<evidence type="ECO:0000256" key="3">
    <source>
        <dbReference type="ARBA" id="ARBA00023163"/>
    </source>
</evidence>
<dbReference type="InterPro" id="IPR018060">
    <property type="entry name" value="HTH_AraC"/>
</dbReference>
<reference evidence="5 6" key="1">
    <citation type="submission" date="2020-08" db="EMBL/GenBank/DDBJ databases">
        <title>Functional genomics of gut bacteria from endangered species of beetles.</title>
        <authorList>
            <person name="Carlos-Shanley C."/>
        </authorList>
    </citation>
    <scope>NUCLEOTIDE SEQUENCE [LARGE SCALE GENOMIC DNA]</scope>
    <source>
        <strain evidence="5 6">S00198</strain>
    </source>
</reference>
<dbReference type="GO" id="GO:0043565">
    <property type="term" value="F:sequence-specific DNA binding"/>
    <property type="evidence" value="ECO:0007669"/>
    <property type="project" value="InterPro"/>
</dbReference>
<dbReference type="Proteomes" id="UP000575083">
    <property type="component" value="Unassembled WGS sequence"/>
</dbReference>
<keyword evidence="6" id="KW-1185">Reference proteome</keyword>
<dbReference type="SMART" id="SM00342">
    <property type="entry name" value="HTH_ARAC"/>
    <property type="match status" value="1"/>
</dbReference>
<name>A0A7X0PHD6_9BURK</name>
<dbReference type="InterPro" id="IPR050204">
    <property type="entry name" value="AraC_XylS_family_regulators"/>
</dbReference>
<dbReference type="GO" id="GO:0003700">
    <property type="term" value="F:DNA-binding transcription factor activity"/>
    <property type="evidence" value="ECO:0007669"/>
    <property type="project" value="InterPro"/>
</dbReference>
<organism evidence="5 6">
    <name type="scientific">Acidovorax soli</name>
    <dbReference type="NCBI Taxonomy" id="592050"/>
    <lineage>
        <taxon>Bacteria</taxon>
        <taxon>Pseudomonadati</taxon>
        <taxon>Pseudomonadota</taxon>
        <taxon>Betaproteobacteria</taxon>
        <taxon>Burkholderiales</taxon>
        <taxon>Comamonadaceae</taxon>
        <taxon>Acidovorax</taxon>
    </lineage>
</organism>
<dbReference type="RefSeq" id="WP_184861496.1">
    <property type="nucleotide sequence ID" value="NZ_JACHLK010000010.1"/>
</dbReference>
<evidence type="ECO:0000256" key="2">
    <source>
        <dbReference type="ARBA" id="ARBA00023125"/>
    </source>
</evidence>
<keyword evidence="2 5" id="KW-0238">DNA-binding</keyword>
<sequence length="278" mass="30049">MIRSVHSIVYHGISGPGGVTVELLARAPYSARDDVLHATFGIALERQRGVHSIGGDRREDFDTWMGTMSFTPPGMDVFSESATGGEYLAIRWNEKGGRGGSHRALSRPQRTAQPALLQQALALRRLLVGQAPASQIEARVQQVLAGLDALLQRPAPTRAPWAALRPAYAQVLERIDDEIGHPAEDLSLAALSTQVGETPLAFLRHFKQLTGMTPHAYVNERRLQRARRELQAPQAVLADVAALAGYASQSHMGTAMRRALHLTPAGCRARALAGLVPA</sequence>
<keyword evidence="1" id="KW-0805">Transcription regulation</keyword>
<dbReference type="InterPro" id="IPR009057">
    <property type="entry name" value="Homeodomain-like_sf"/>
</dbReference>
<evidence type="ECO:0000256" key="1">
    <source>
        <dbReference type="ARBA" id="ARBA00023015"/>
    </source>
</evidence>
<evidence type="ECO:0000313" key="5">
    <source>
        <dbReference type="EMBL" id="MBB6561950.1"/>
    </source>
</evidence>
<comment type="caution">
    <text evidence="5">The sequence shown here is derived from an EMBL/GenBank/DDBJ whole genome shotgun (WGS) entry which is preliminary data.</text>
</comment>
<accession>A0A7X0PHD6</accession>
<dbReference type="PANTHER" id="PTHR46796">
    <property type="entry name" value="HTH-TYPE TRANSCRIPTIONAL ACTIVATOR RHAS-RELATED"/>
    <property type="match status" value="1"/>
</dbReference>
<proteinExistence type="predicted"/>
<dbReference type="SUPFAM" id="SSF46689">
    <property type="entry name" value="Homeodomain-like"/>
    <property type="match status" value="2"/>
</dbReference>
<evidence type="ECO:0000259" key="4">
    <source>
        <dbReference type="PROSITE" id="PS01124"/>
    </source>
</evidence>
<keyword evidence="3" id="KW-0804">Transcription</keyword>
<protein>
    <submittedName>
        <fullName evidence="5">AraC-like DNA-binding protein</fullName>
    </submittedName>
</protein>
<feature type="domain" description="HTH araC/xylS-type" evidence="4">
    <location>
        <begin position="169"/>
        <end position="270"/>
    </location>
</feature>
<evidence type="ECO:0000313" key="6">
    <source>
        <dbReference type="Proteomes" id="UP000575083"/>
    </source>
</evidence>
<dbReference type="AlphaFoldDB" id="A0A7X0PHD6"/>
<dbReference type="Gene3D" id="1.10.10.60">
    <property type="entry name" value="Homeodomain-like"/>
    <property type="match status" value="1"/>
</dbReference>
<gene>
    <name evidence="5" type="ORF">HNP48_004652</name>
</gene>
<dbReference type="EMBL" id="JACHLK010000010">
    <property type="protein sequence ID" value="MBB6561950.1"/>
    <property type="molecule type" value="Genomic_DNA"/>
</dbReference>
<dbReference type="PROSITE" id="PS01124">
    <property type="entry name" value="HTH_ARAC_FAMILY_2"/>
    <property type="match status" value="1"/>
</dbReference>
<dbReference type="Pfam" id="PF12833">
    <property type="entry name" value="HTH_18"/>
    <property type="match status" value="1"/>
</dbReference>